<dbReference type="AlphaFoldDB" id="A0A5J4X348"/>
<evidence type="ECO:0000256" key="12">
    <source>
        <dbReference type="SAM" id="Coils"/>
    </source>
</evidence>
<dbReference type="GO" id="GO:0005524">
    <property type="term" value="F:ATP binding"/>
    <property type="evidence" value="ECO:0007669"/>
    <property type="project" value="UniProtKB-KW"/>
</dbReference>
<feature type="coiled-coil region" evidence="12">
    <location>
        <begin position="452"/>
        <end position="479"/>
    </location>
</feature>
<keyword evidence="9" id="KW-0067">ATP-binding</keyword>
<feature type="domain" description="Protein kinase" evidence="14">
    <location>
        <begin position="215"/>
        <end position="455"/>
    </location>
</feature>
<dbReference type="Pfam" id="PF00069">
    <property type="entry name" value="Pkinase"/>
    <property type="match status" value="1"/>
</dbReference>
<keyword evidence="7 15" id="KW-0418">Kinase</keyword>
<dbReference type="PANTHER" id="PTHR44899:SF3">
    <property type="entry name" value="SERINE_THREONINE-PROTEIN KINASE NEK1"/>
    <property type="match status" value="1"/>
</dbReference>
<keyword evidence="4" id="KW-0479">Metal-binding</keyword>
<evidence type="ECO:0000256" key="2">
    <source>
        <dbReference type="ARBA" id="ARBA00022527"/>
    </source>
</evidence>
<dbReference type="InterPro" id="IPR008271">
    <property type="entry name" value="Ser/Thr_kinase_AS"/>
</dbReference>
<keyword evidence="5" id="KW-0547">Nucleotide-binding</keyword>
<evidence type="ECO:0000256" key="9">
    <source>
        <dbReference type="ARBA" id="ARBA00022840"/>
    </source>
</evidence>
<sequence>MKSSSSHHSGSSTSATQINIVQVKEQIDKTKGKEKLIMKESEIRKDKLKEEQKYKAKVREKEQENPNLKKKDKLKEEQKYKAKVREKEQENPNLKKKDKLMKMENDKEKDISSKSGCLCTINRNIDIQYFKQKAYECLTCKLEDESYVCKNCAETCHRGHNLKPMGILDIYCDCPFECPEESDIEKNAAQNQEADQQLKIELINSELVEPKYQDFEIVKKLFGGAMGNTFLVMLKLTSVLYVMKRVDYLDEGDKKLADEEVEQMRRLSSKFTVRLMWTFVDRTDLYLISEYCSRGDLRKHIAELQCLPEEERLNHVYELFTQIILSLNFMHSKGIIHRDIKPENIFLMEDGSVRLGDFGLSKFLNKANYATIAGTKMFFQTDVYSCGIVFCEILLGFHPLLAENEKATIDNIINGKIVELPNWVPTEIKELVMNMMNVDYSKRPTTQALMKEQIIKQNIELLEIQLKKKEEELKKKQRTTEVSAINPELVSYQQIKELSNYIEYLQKSELTDEENFNKLPEQLMINTFQKLSDCLYAARSIQTVKGQKISGKTCRDLLLDQNRC</sequence>
<dbReference type="PANTHER" id="PTHR44899">
    <property type="entry name" value="CAMK FAMILY PROTEIN KINASE"/>
    <property type="match status" value="1"/>
</dbReference>
<evidence type="ECO:0000256" key="6">
    <source>
        <dbReference type="ARBA" id="ARBA00022771"/>
    </source>
</evidence>
<keyword evidence="6" id="KW-0863">Zinc-finger</keyword>
<name>A0A5J4X348_9EUKA</name>
<dbReference type="Pfam" id="PF02207">
    <property type="entry name" value="zf-UBR"/>
    <property type="match status" value="1"/>
</dbReference>
<dbReference type="GO" id="GO:0008270">
    <property type="term" value="F:zinc ion binding"/>
    <property type="evidence" value="ECO:0007669"/>
    <property type="project" value="UniProtKB-KW"/>
</dbReference>
<dbReference type="EC" id="2.7.11.1" evidence="1"/>
<evidence type="ECO:0000256" key="11">
    <source>
        <dbReference type="ARBA" id="ARBA00048679"/>
    </source>
</evidence>
<keyword evidence="12" id="KW-0175">Coiled coil</keyword>
<evidence type="ECO:0000256" key="1">
    <source>
        <dbReference type="ARBA" id="ARBA00012513"/>
    </source>
</evidence>
<evidence type="ECO:0000256" key="13">
    <source>
        <dbReference type="SAM" id="MobiDB-lite"/>
    </source>
</evidence>
<evidence type="ECO:0000256" key="10">
    <source>
        <dbReference type="ARBA" id="ARBA00047899"/>
    </source>
</evidence>
<dbReference type="Proteomes" id="UP000324800">
    <property type="component" value="Unassembled WGS sequence"/>
</dbReference>
<proteinExistence type="predicted"/>
<comment type="catalytic activity">
    <reaction evidence="11">
        <text>L-seryl-[protein] + ATP = O-phospho-L-seryl-[protein] + ADP + H(+)</text>
        <dbReference type="Rhea" id="RHEA:17989"/>
        <dbReference type="Rhea" id="RHEA-COMP:9863"/>
        <dbReference type="Rhea" id="RHEA-COMP:11604"/>
        <dbReference type="ChEBI" id="CHEBI:15378"/>
        <dbReference type="ChEBI" id="CHEBI:29999"/>
        <dbReference type="ChEBI" id="CHEBI:30616"/>
        <dbReference type="ChEBI" id="CHEBI:83421"/>
        <dbReference type="ChEBI" id="CHEBI:456216"/>
        <dbReference type="EC" id="2.7.11.1"/>
    </reaction>
</comment>
<protein>
    <recommendedName>
        <fullName evidence="1">non-specific serine/threonine protein kinase</fullName>
        <ecNumber evidence="1">2.7.11.1</ecNumber>
    </recommendedName>
</protein>
<evidence type="ECO:0000259" key="14">
    <source>
        <dbReference type="PROSITE" id="PS50011"/>
    </source>
</evidence>
<evidence type="ECO:0000313" key="15">
    <source>
        <dbReference type="EMBL" id="KAA6401176.1"/>
    </source>
</evidence>
<keyword evidence="8" id="KW-0862">Zinc</keyword>
<dbReference type="InterPro" id="IPR051131">
    <property type="entry name" value="NEK_Ser/Thr_kinase_NIMA"/>
</dbReference>
<keyword evidence="2" id="KW-0723">Serine/threonine-protein kinase</keyword>
<organism evidence="15 16">
    <name type="scientific">Streblomastix strix</name>
    <dbReference type="NCBI Taxonomy" id="222440"/>
    <lineage>
        <taxon>Eukaryota</taxon>
        <taxon>Metamonada</taxon>
        <taxon>Preaxostyla</taxon>
        <taxon>Oxymonadida</taxon>
        <taxon>Streblomastigidae</taxon>
        <taxon>Streblomastix</taxon>
    </lineage>
</organism>
<dbReference type="InterPro" id="IPR011009">
    <property type="entry name" value="Kinase-like_dom_sf"/>
</dbReference>
<accession>A0A5J4X348</accession>
<dbReference type="EMBL" id="SNRW01000431">
    <property type="protein sequence ID" value="KAA6401176.1"/>
    <property type="molecule type" value="Genomic_DNA"/>
</dbReference>
<comment type="caution">
    <text evidence="15">The sequence shown here is derived from an EMBL/GenBank/DDBJ whole genome shotgun (WGS) entry which is preliminary data.</text>
</comment>
<reference evidence="15 16" key="1">
    <citation type="submission" date="2019-03" db="EMBL/GenBank/DDBJ databases">
        <title>Single cell metagenomics reveals metabolic interactions within the superorganism composed of flagellate Streblomastix strix and complex community of Bacteroidetes bacteria on its surface.</title>
        <authorList>
            <person name="Treitli S.C."/>
            <person name="Kolisko M."/>
            <person name="Husnik F."/>
            <person name="Keeling P."/>
            <person name="Hampl V."/>
        </authorList>
    </citation>
    <scope>NUCLEOTIDE SEQUENCE [LARGE SCALE GENOMIC DNA]</scope>
    <source>
        <strain evidence="15">ST1C</strain>
    </source>
</reference>
<dbReference type="InterPro" id="IPR003126">
    <property type="entry name" value="Znf_UBR"/>
</dbReference>
<evidence type="ECO:0000256" key="8">
    <source>
        <dbReference type="ARBA" id="ARBA00022833"/>
    </source>
</evidence>
<evidence type="ECO:0000313" key="16">
    <source>
        <dbReference type="Proteomes" id="UP000324800"/>
    </source>
</evidence>
<dbReference type="SMART" id="SM00220">
    <property type="entry name" value="S_TKc"/>
    <property type="match status" value="1"/>
</dbReference>
<dbReference type="SUPFAM" id="SSF56112">
    <property type="entry name" value="Protein kinase-like (PK-like)"/>
    <property type="match status" value="1"/>
</dbReference>
<evidence type="ECO:0000256" key="7">
    <source>
        <dbReference type="ARBA" id="ARBA00022777"/>
    </source>
</evidence>
<evidence type="ECO:0000256" key="5">
    <source>
        <dbReference type="ARBA" id="ARBA00022741"/>
    </source>
</evidence>
<evidence type="ECO:0000256" key="3">
    <source>
        <dbReference type="ARBA" id="ARBA00022679"/>
    </source>
</evidence>
<dbReference type="PROSITE" id="PS00108">
    <property type="entry name" value="PROTEIN_KINASE_ST"/>
    <property type="match status" value="1"/>
</dbReference>
<dbReference type="PROSITE" id="PS50011">
    <property type="entry name" value="PROTEIN_KINASE_DOM"/>
    <property type="match status" value="1"/>
</dbReference>
<dbReference type="InterPro" id="IPR000719">
    <property type="entry name" value="Prot_kinase_dom"/>
</dbReference>
<dbReference type="CDD" id="cd19671">
    <property type="entry name" value="UBR-box_UBR4_5_6_7"/>
    <property type="match status" value="1"/>
</dbReference>
<dbReference type="OrthoDB" id="346907at2759"/>
<keyword evidence="3" id="KW-0808">Transferase</keyword>
<comment type="catalytic activity">
    <reaction evidence="10">
        <text>L-threonyl-[protein] + ATP = O-phospho-L-threonyl-[protein] + ADP + H(+)</text>
        <dbReference type="Rhea" id="RHEA:46608"/>
        <dbReference type="Rhea" id="RHEA-COMP:11060"/>
        <dbReference type="Rhea" id="RHEA-COMP:11605"/>
        <dbReference type="ChEBI" id="CHEBI:15378"/>
        <dbReference type="ChEBI" id="CHEBI:30013"/>
        <dbReference type="ChEBI" id="CHEBI:30616"/>
        <dbReference type="ChEBI" id="CHEBI:61977"/>
        <dbReference type="ChEBI" id="CHEBI:456216"/>
        <dbReference type="EC" id="2.7.11.1"/>
    </reaction>
</comment>
<evidence type="ECO:0000256" key="4">
    <source>
        <dbReference type="ARBA" id="ARBA00022723"/>
    </source>
</evidence>
<feature type="region of interest" description="Disordered" evidence="13">
    <location>
        <begin position="56"/>
        <end position="99"/>
    </location>
</feature>
<dbReference type="GO" id="GO:0004674">
    <property type="term" value="F:protein serine/threonine kinase activity"/>
    <property type="evidence" value="ECO:0007669"/>
    <property type="project" value="UniProtKB-KW"/>
</dbReference>
<gene>
    <name evidence="15" type="ORF">EZS28_003294</name>
</gene>
<dbReference type="Gene3D" id="1.10.510.10">
    <property type="entry name" value="Transferase(Phosphotransferase) domain 1"/>
    <property type="match status" value="1"/>
</dbReference>